<evidence type="ECO:0000313" key="2">
    <source>
        <dbReference type="EMBL" id="TQE92404.1"/>
    </source>
</evidence>
<dbReference type="AlphaFoldDB" id="A0A540V6L1"/>
<reference evidence="2 3" key="1">
    <citation type="submission" date="2019-06" db="EMBL/GenBank/DDBJ databases">
        <title>Genome sequence of Ureibacillus terrenus.</title>
        <authorList>
            <person name="Maclea K.S."/>
            <person name="Simoes M."/>
        </authorList>
    </citation>
    <scope>NUCLEOTIDE SEQUENCE [LARGE SCALE GENOMIC DNA]</scope>
    <source>
        <strain evidence="2 3">ATCC BAA-384</strain>
    </source>
</reference>
<proteinExistence type="predicted"/>
<sequence length="98" mass="11082">MKVISTPYVLEEKNKQVGKVLDIEKAQVMNIQLKSGESIPSHFADGDVLIIVRRGTVEFTVEEETVELTNETLLHMEPKEKHSLIAKHDADIIVVKMK</sequence>
<dbReference type="Proteomes" id="UP000315753">
    <property type="component" value="Unassembled WGS sequence"/>
</dbReference>
<protein>
    <submittedName>
        <fullName evidence="2">Cupin domain-containing protein</fullName>
    </submittedName>
</protein>
<keyword evidence="3" id="KW-1185">Reference proteome</keyword>
<accession>A0A540V6L1</accession>
<dbReference type="RefSeq" id="WP_141600956.1">
    <property type="nucleotide sequence ID" value="NZ_JARMSC010000001.1"/>
</dbReference>
<dbReference type="SUPFAM" id="SSF51182">
    <property type="entry name" value="RmlC-like cupins"/>
    <property type="match status" value="1"/>
</dbReference>
<dbReference type="InterPro" id="IPR011051">
    <property type="entry name" value="RmlC_Cupin_sf"/>
</dbReference>
<dbReference type="EMBL" id="VIGD01000001">
    <property type="protein sequence ID" value="TQE92404.1"/>
    <property type="molecule type" value="Genomic_DNA"/>
</dbReference>
<evidence type="ECO:0000259" key="1">
    <source>
        <dbReference type="Pfam" id="PF07883"/>
    </source>
</evidence>
<dbReference type="OrthoDB" id="5243866at2"/>
<name>A0A540V6L1_9BACL</name>
<comment type="caution">
    <text evidence="2">The sequence shown here is derived from an EMBL/GenBank/DDBJ whole genome shotgun (WGS) entry which is preliminary data.</text>
</comment>
<evidence type="ECO:0000313" key="3">
    <source>
        <dbReference type="Proteomes" id="UP000315753"/>
    </source>
</evidence>
<dbReference type="Gene3D" id="2.60.120.10">
    <property type="entry name" value="Jelly Rolls"/>
    <property type="match status" value="1"/>
</dbReference>
<gene>
    <name evidence="2" type="ORF">FKZ59_01460</name>
</gene>
<organism evidence="2 3">
    <name type="scientific">Ureibacillus terrenus</name>
    <dbReference type="NCBI Taxonomy" id="118246"/>
    <lineage>
        <taxon>Bacteria</taxon>
        <taxon>Bacillati</taxon>
        <taxon>Bacillota</taxon>
        <taxon>Bacilli</taxon>
        <taxon>Bacillales</taxon>
        <taxon>Caryophanaceae</taxon>
        <taxon>Ureibacillus</taxon>
    </lineage>
</organism>
<feature type="domain" description="Cupin type-2" evidence="1">
    <location>
        <begin position="32"/>
        <end position="92"/>
    </location>
</feature>
<dbReference type="InterPro" id="IPR014710">
    <property type="entry name" value="RmlC-like_jellyroll"/>
</dbReference>
<dbReference type="Pfam" id="PF07883">
    <property type="entry name" value="Cupin_2"/>
    <property type="match status" value="1"/>
</dbReference>
<dbReference type="InterPro" id="IPR013096">
    <property type="entry name" value="Cupin_2"/>
</dbReference>